<name>A0A9N9KWJ5_9HELO</name>
<organism evidence="1 2">
    <name type="scientific">Hymenoscyphus fraxineus</name>
    <dbReference type="NCBI Taxonomy" id="746836"/>
    <lineage>
        <taxon>Eukaryota</taxon>
        <taxon>Fungi</taxon>
        <taxon>Dikarya</taxon>
        <taxon>Ascomycota</taxon>
        <taxon>Pezizomycotina</taxon>
        <taxon>Leotiomycetes</taxon>
        <taxon>Helotiales</taxon>
        <taxon>Helotiaceae</taxon>
        <taxon>Hymenoscyphus</taxon>
    </lineage>
</organism>
<evidence type="ECO:0000313" key="1">
    <source>
        <dbReference type="EMBL" id="CAG8953430.1"/>
    </source>
</evidence>
<gene>
    <name evidence="1" type="ORF">HYFRA_00010179</name>
</gene>
<keyword evidence="2" id="KW-1185">Reference proteome</keyword>
<comment type="caution">
    <text evidence="1">The sequence shown here is derived from an EMBL/GenBank/DDBJ whole genome shotgun (WGS) entry which is preliminary data.</text>
</comment>
<dbReference type="Proteomes" id="UP000696280">
    <property type="component" value="Unassembled WGS sequence"/>
</dbReference>
<sequence length="65" mass="6959">MSGSGITPLAVILAGTLRLDLENRQYKINGTNTMNNDPPSEDTKLKKICGVTEVTDSISPLQAKV</sequence>
<proteinExistence type="predicted"/>
<protein>
    <submittedName>
        <fullName evidence="1">Uncharacterized protein</fullName>
    </submittedName>
</protein>
<dbReference type="AlphaFoldDB" id="A0A9N9KWJ5"/>
<reference evidence="1" key="1">
    <citation type="submission" date="2021-07" db="EMBL/GenBank/DDBJ databases">
        <authorList>
            <person name="Durling M."/>
        </authorList>
    </citation>
    <scope>NUCLEOTIDE SEQUENCE</scope>
</reference>
<accession>A0A9N9KWJ5</accession>
<dbReference type="EMBL" id="CAJVRL010000050">
    <property type="protein sequence ID" value="CAG8953430.1"/>
    <property type="molecule type" value="Genomic_DNA"/>
</dbReference>
<evidence type="ECO:0000313" key="2">
    <source>
        <dbReference type="Proteomes" id="UP000696280"/>
    </source>
</evidence>